<evidence type="ECO:0000313" key="4">
    <source>
        <dbReference type="Proteomes" id="UP000186698"/>
    </source>
</evidence>
<feature type="region of interest" description="Disordered" evidence="3">
    <location>
        <begin position="693"/>
        <end position="712"/>
    </location>
</feature>
<sequence length="1611" mass="176792">MQSIHTGILFPSIKDTVFTAPALRIPTRCFPSIIKQQLYQEQPLEGAVRNVKLGTEHVPGVQPASSSLCTQAADGREAQQTFAYLPTKPRKRGFIASLAPAAHLKYWNRNDLLGTKDRALSNMGNQDAKLKKCSGDVQEGAETGPKDGENTKKGGKRTLGKRGEGNSKKRSKSEPRPSVFSNLRIRKTLSKARDGTCGSKEDVLGSQALHTEELDSACSVLTKTPDISISADEAGLSDTDADHFEIPHDVPAAPANSDAQEGQRISSGSDTDIYSFHSATEQDDLLSDIQQAIRLQQATCDSDTSHLLSKVMGGPLANSHTLFLDAAEHLVAPEKEDTQLAGECPPAPIAVEEQDLAGTGDVRPDLTEISDFILEPSLDEQAAAQIHIQVSTPVTSKEGESVASPQPDTDNETIGPEESSGDLAVHNIFYENCQSKDTGYLPTQSQRLNGSTDLIDCAINGTPTTPQLATNHSGVKPYPPINPCYIKTTTRQLSSPNHSPFASPSHSPQLYRKQGQTFKHESAMRKKRSCSLIGNISRSADWTEELIKDQNKPLRKGSFSDFLVFGENGKGTESLPSESRKSSAQASASSFPNVFTGRTLLEKLFNQKKNAPEEAEKLCSQIIAVGLLLPFSDCFRDQCSKSAPQIPSTFDQDQLYTWAAVSQPTHSLDYLEGRFPRRIQAAWPPVTKSTVGEEEYLSHDSEVENKVKEESVPMKEDSQLPYSLLKEDHIQIIQQLEQTIEDLRTKLAQREKHNKQSNILAWDQIKPSSEPSIKVKDKLHISLKMCGEGKSVQTSPVEEFVLQKVPPLSILAQLDSSARSKNLKQLPSSLELPSHLTYCSELSVVLSPKPNSQQIDSSEIAQNGSASQTGHAPASLTVSESSDHKQILSRIPTPPPLPLLFPINNLEHASQMLPDKSDLGPCKTYILPPPPPPPPSFISGMGVPSPPPLLSNLYFGNQHPMPPPPPPPLPNGGAFPCLPPPLPPLPSSLFGSGIPPPPPLPNGISILNAPPLPPPPPLPSDIGMNHAAAFLAVHLPPPPPLPPGMGVSPSLPSSTGMPPPPPPPPPLPFPLGIGSRPISPSMGNRPPPPPPLPAAFFGSSPSPLPCSGPTPPPPPPPLPSFPGTEPTQPCFLASHMQGSILPSFACAPALGCLTPPLPAGLFAFGMNQDKGHRKAPIEPSKPMKPLYWTRIELHGKRDSRVSLVWEAVSEPKVDFHELENLFSKTAVKERKKPISDTIAKTKAKQVVKLLSNKRSQAVGILMSSLHLDMKDIQYAVLKMDYSVVDLETLQALFENRAVPEEQEKIDKHVKASKTKDQSKPLDKPEQFLYELTTIPNFTERVFCILSHSTISESIVSICRKLELLQKVCENLWEGPVLQVLGLVLAFGNYMNGGNRTRGQADGFALDILPKLKDVKSNDNSRNLLSYIVSYYLRHFDENAGKEECLFTLPEPQDLFQASQMKFEDFQKDLRKTRKDFQACETEADKVYKKSLEEHLQPFKNNMEEFISKAKIELEDTEKILTEVHSRFLETTSYFCVKPKIGEKEVSPNSFFSIWHEFTTDFKDFWKKENKLILQERLKEAEEVYKQKKEKTSIIVKPKHESGIKAKLSLRS</sequence>
<name>A0A1L8G8D5_XENLA</name>
<dbReference type="Pfam" id="PF02181">
    <property type="entry name" value="FH2"/>
    <property type="match status" value="1"/>
</dbReference>
<accession>A0A1L8G8D5</accession>
<dbReference type="Proteomes" id="UP000186698">
    <property type="component" value="Chromosome 5L"/>
</dbReference>
<dbReference type="RefSeq" id="XP_018118617.1">
    <property type="nucleotide sequence ID" value="XM_018263128.2"/>
</dbReference>
<dbReference type="AGR" id="Xenbase:XB-GENE-6489329"/>
<dbReference type="GO" id="GO:0030036">
    <property type="term" value="P:actin cytoskeleton organization"/>
    <property type="evidence" value="ECO:0000318"/>
    <property type="project" value="GO_Central"/>
</dbReference>
<dbReference type="PANTHER" id="PTHR45920">
    <property type="entry name" value="FORMIN HOMOLOGY 2 DOMAIN CONTAINING, ISOFORM I"/>
    <property type="match status" value="1"/>
</dbReference>
<reference evidence="5" key="1">
    <citation type="submission" date="2025-08" db="UniProtKB">
        <authorList>
            <consortium name="RefSeq"/>
        </authorList>
    </citation>
    <scope>IDENTIFICATION</scope>
    <source>
        <strain evidence="5">J_2021</strain>
        <tissue evidence="5">Erythrocytes</tissue>
    </source>
</reference>
<dbReference type="PaxDb" id="8355-A0A1L8G8D5"/>
<feature type="region of interest" description="Disordered" evidence="3">
    <location>
        <begin position="860"/>
        <end position="891"/>
    </location>
</feature>
<feature type="region of interest" description="Disordered" evidence="3">
    <location>
        <begin position="1043"/>
        <end position="1125"/>
    </location>
</feature>
<feature type="compositionally biased region" description="Pro residues" evidence="3">
    <location>
        <begin position="1102"/>
        <end position="1120"/>
    </location>
</feature>
<gene>
    <name evidence="5 6" type="primary">fmn2.L</name>
</gene>
<dbReference type="SMART" id="SM00498">
    <property type="entry name" value="FH2"/>
    <property type="match status" value="1"/>
</dbReference>
<dbReference type="PANTHER" id="PTHR45920:SF7">
    <property type="entry name" value="FORMIN-G"/>
    <property type="match status" value="1"/>
</dbReference>
<evidence type="ECO:0000313" key="5">
    <source>
        <dbReference type="RefSeq" id="XP_018118617.1"/>
    </source>
</evidence>
<dbReference type="Gene3D" id="1.20.58.2220">
    <property type="entry name" value="Formin, FH2 domain"/>
    <property type="match status" value="1"/>
</dbReference>
<dbReference type="GeneID" id="108716740"/>
<keyword evidence="4" id="KW-1185">Reference proteome</keyword>
<dbReference type="GO" id="GO:0070649">
    <property type="term" value="P:formin-nucleated actin cable assembly"/>
    <property type="evidence" value="ECO:0000318"/>
    <property type="project" value="GO_Central"/>
</dbReference>
<dbReference type="GO" id="GO:0005789">
    <property type="term" value="C:endoplasmic reticulum membrane"/>
    <property type="evidence" value="ECO:0000318"/>
    <property type="project" value="GO_Central"/>
</dbReference>
<dbReference type="InterPro" id="IPR015425">
    <property type="entry name" value="FH2_Formin"/>
</dbReference>
<feature type="compositionally biased region" description="Basic and acidic residues" evidence="3">
    <location>
        <begin position="161"/>
        <end position="175"/>
    </location>
</feature>
<dbReference type="Bgee" id="108716740">
    <property type="expression patterns" value="Expressed in egg cell and 11 other cell types or tissues"/>
</dbReference>
<feature type="region of interest" description="Disordered" evidence="3">
    <location>
        <begin position="991"/>
        <end position="1012"/>
    </location>
</feature>
<evidence type="ECO:0000256" key="3">
    <source>
        <dbReference type="SAM" id="MobiDB-lite"/>
    </source>
</evidence>
<dbReference type="Xenbase" id="XB-GENE-6489329">
    <property type="gene designation" value="fmn2.L"/>
</dbReference>
<dbReference type="STRING" id="8355.A0A1L8G8D5"/>
<feature type="compositionally biased region" description="Polar residues" evidence="3">
    <location>
        <begin position="257"/>
        <end position="271"/>
    </location>
</feature>
<evidence type="ECO:0000256" key="2">
    <source>
        <dbReference type="SAM" id="Coils"/>
    </source>
</evidence>
<evidence type="ECO:0000313" key="6">
    <source>
        <dbReference type="Xenbase" id="XB-GENE-6489329"/>
    </source>
</evidence>
<dbReference type="FunFam" id="1.20.58.2220:FF:000029">
    <property type="entry name" value="Formin 1"/>
    <property type="match status" value="1"/>
</dbReference>
<protein>
    <submittedName>
        <fullName evidence="5">Formin-2</fullName>
    </submittedName>
</protein>
<dbReference type="OrthoDB" id="427644at2759"/>
<feature type="region of interest" description="Disordered" evidence="3">
    <location>
        <begin position="392"/>
        <end position="422"/>
    </location>
</feature>
<dbReference type="InterPro" id="IPR042201">
    <property type="entry name" value="FH2_Formin_sf"/>
</dbReference>
<dbReference type="GO" id="GO:0005856">
    <property type="term" value="C:cytoskeleton"/>
    <property type="evidence" value="ECO:0007669"/>
    <property type="project" value="TreeGrafter"/>
</dbReference>
<feature type="region of interest" description="Disordered" evidence="3">
    <location>
        <begin position="249"/>
        <end position="271"/>
    </location>
</feature>
<evidence type="ECO:0000256" key="1">
    <source>
        <dbReference type="ARBA" id="ARBA00005271"/>
    </source>
</evidence>
<organism evidence="4 5">
    <name type="scientific">Xenopus laevis</name>
    <name type="common">African clawed frog</name>
    <dbReference type="NCBI Taxonomy" id="8355"/>
    <lineage>
        <taxon>Eukaryota</taxon>
        <taxon>Metazoa</taxon>
        <taxon>Chordata</taxon>
        <taxon>Craniata</taxon>
        <taxon>Vertebrata</taxon>
        <taxon>Euteleostomi</taxon>
        <taxon>Amphibia</taxon>
        <taxon>Batrachia</taxon>
        <taxon>Anura</taxon>
        <taxon>Pipoidea</taxon>
        <taxon>Pipidae</taxon>
        <taxon>Xenopodinae</taxon>
        <taxon>Xenopus</taxon>
        <taxon>Xenopus</taxon>
    </lineage>
</organism>
<dbReference type="PROSITE" id="PS51444">
    <property type="entry name" value="FH2"/>
    <property type="match status" value="1"/>
</dbReference>
<dbReference type="SUPFAM" id="SSF101447">
    <property type="entry name" value="Formin homology 2 domain (FH2 domain)"/>
    <property type="match status" value="1"/>
</dbReference>
<dbReference type="KEGG" id="xla:108716740"/>
<feature type="compositionally biased region" description="Low complexity" evidence="3">
    <location>
        <begin position="1044"/>
        <end position="1056"/>
    </location>
</feature>
<feature type="compositionally biased region" description="Pro residues" evidence="3">
    <location>
        <begin position="1057"/>
        <end position="1069"/>
    </location>
</feature>
<dbReference type="GO" id="GO:0030866">
    <property type="term" value="P:cortical actin cytoskeleton organization"/>
    <property type="evidence" value="ECO:0007669"/>
    <property type="project" value="TreeGrafter"/>
</dbReference>
<dbReference type="OMA" id="CNQNAQS"/>
<feature type="compositionally biased region" description="Basic and acidic residues" evidence="3">
    <location>
        <begin position="696"/>
        <end position="712"/>
    </location>
</feature>
<dbReference type="FunFam" id="1.20.58.2220:FF:000030">
    <property type="entry name" value="Formin 1"/>
    <property type="match status" value="1"/>
</dbReference>
<proteinExistence type="inferred from homology"/>
<feature type="coiled-coil region" evidence="2">
    <location>
        <begin position="726"/>
        <end position="753"/>
    </location>
</feature>
<feature type="compositionally biased region" description="Low complexity" evidence="3">
    <location>
        <begin position="1070"/>
        <end position="1084"/>
    </location>
</feature>
<dbReference type="GO" id="GO:0005634">
    <property type="term" value="C:nucleus"/>
    <property type="evidence" value="ECO:0000318"/>
    <property type="project" value="GO_Central"/>
</dbReference>
<dbReference type="CTD" id="108716740"/>
<dbReference type="GO" id="GO:0051015">
    <property type="term" value="F:actin filament binding"/>
    <property type="evidence" value="ECO:0007669"/>
    <property type="project" value="TreeGrafter"/>
</dbReference>
<feature type="compositionally biased region" description="Polar residues" evidence="3">
    <location>
        <begin position="860"/>
        <end position="880"/>
    </location>
</feature>
<feature type="region of interest" description="Disordered" evidence="3">
    <location>
        <begin position="126"/>
        <end position="185"/>
    </location>
</feature>
<keyword evidence="2" id="KW-0175">Coiled coil</keyword>
<comment type="similarity">
    <text evidence="1">Belongs to the formin homology family. Cappuccino subfamily.</text>
</comment>